<dbReference type="AlphaFoldDB" id="A0A017H575"/>
<dbReference type="CDD" id="cd09608">
    <property type="entry name" value="M3B_PepF"/>
    <property type="match status" value="1"/>
</dbReference>
<dbReference type="EC" id="3.4.24.-" evidence="1"/>
<dbReference type="PANTHER" id="PTHR11804:SF84">
    <property type="entry name" value="SACCHAROLYSIN"/>
    <property type="match status" value="1"/>
</dbReference>
<dbReference type="OrthoDB" id="9766487at2"/>
<dbReference type="Proteomes" id="UP000031184">
    <property type="component" value="Unassembled WGS sequence"/>
</dbReference>
<keyword evidence="1" id="KW-0645">Protease</keyword>
<dbReference type="InterPro" id="IPR001567">
    <property type="entry name" value="Pept_M3A_M3B_dom"/>
</dbReference>
<dbReference type="GO" id="GO:0046872">
    <property type="term" value="F:metal ion binding"/>
    <property type="evidence" value="ECO:0007669"/>
    <property type="project" value="UniProtKB-UniRule"/>
</dbReference>
<protein>
    <recommendedName>
        <fullName evidence="1">Oligopeptidase F</fullName>
        <ecNumber evidence="1">3.4.24.-</ecNumber>
    </recommendedName>
</protein>
<feature type="domain" description="Peptidase M3A/M3B catalytic" evidence="2">
    <location>
        <begin position="194"/>
        <end position="570"/>
    </location>
</feature>
<accession>A0A017H575</accession>
<dbReference type="GO" id="GO:0004222">
    <property type="term" value="F:metalloendopeptidase activity"/>
    <property type="evidence" value="ECO:0007669"/>
    <property type="project" value="UniProtKB-UniRule"/>
</dbReference>
<keyword evidence="1" id="KW-0482">Metalloprotease</keyword>
<keyword evidence="1" id="KW-0378">Hydrolase</keyword>
<evidence type="ECO:0000256" key="1">
    <source>
        <dbReference type="RuleBase" id="RU368091"/>
    </source>
</evidence>
<evidence type="ECO:0000259" key="2">
    <source>
        <dbReference type="Pfam" id="PF01432"/>
    </source>
</evidence>
<feature type="domain" description="Oligopeptidase F N-terminal" evidence="3">
    <location>
        <begin position="105"/>
        <end position="171"/>
    </location>
</feature>
<dbReference type="GO" id="GO:0006518">
    <property type="term" value="P:peptide metabolic process"/>
    <property type="evidence" value="ECO:0007669"/>
    <property type="project" value="TreeGrafter"/>
</dbReference>
<dbReference type="NCBIfam" id="TIGR00181">
    <property type="entry name" value="pepF"/>
    <property type="match status" value="1"/>
</dbReference>
<dbReference type="InterPro" id="IPR013647">
    <property type="entry name" value="OligopepF_N_dom"/>
</dbReference>
<dbReference type="InterPro" id="IPR045090">
    <property type="entry name" value="Pept_M3A_M3B"/>
</dbReference>
<dbReference type="InterPro" id="IPR042088">
    <property type="entry name" value="OligoPept_F_C"/>
</dbReference>
<dbReference type="EMBL" id="AUZI01000021">
    <property type="protein sequence ID" value="KID48834.1"/>
    <property type="molecule type" value="Genomic_DNA"/>
</dbReference>
<comment type="function">
    <text evidence="1">Has oligopeptidase activity and degrades a variety of small bioactive peptides.</text>
</comment>
<gene>
    <name evidence="4" type="ORF">C095_08840</name>
</gene>
<dbReference type="PANTHER" id="PTHR11804">
    <property type="entry name" value="PROTEASE M3 THIMET OLIGOPEPTIDASE-RELATED"/>
    <property type="match status" value="1"/>
</dbReference>
<organism evidence="4 5">
    <name type="scientific">Fusobacterium necrophorum subsp. funduliforme B35</name>
    <dbReference type="NCBI Taxonomy" id="1226633"/>
    <lineage>
        <taxon>Bacteria</taxon>
        <taxon>Fusobacteriati</taxon>
        <taxon>Fusobacteriota</taxon>
        <taxon>Fusobacteriia</taxon>
        <taxon>Fusobacteriales</taxon>
        <taxon>Fusobacteriaceae</taxon>
        <taxon>Fusobacterium</taxon>
    </lineage>
</organism>
<dbReference type="PATRIC" id="fig|1226633.4.peg.1784"/>
<evidence type="ECO:0000259" key="3">
    <source>
        <dbReference type="Pfam" id="PF08439"/>
    </source>
</evidence>
<dbReference type="InterPro" id="IPR004438">
    <property type="entry name" value="Peptidase_M3B"/>
</dbReference>
<dbReference type="GO" id="GO:0006508">
    <property type="term" value="P:proteolysis"/>
    <property type="evidence" value="ECO:0007669"/>
    <property type="project" value="UniProtKB-KW"/>
</dbReference>
<comment type="similarity">
    <text evidence="1">Belongs to the peptidase M3B family.</text>
</comment>
<sequence length="591" mass="68851">MNYAWNLDDIYPSWEAWEQDFQKMKRDMEIIPSYQGKIHNSRENFVELTKLEENLSRLVDKLYLYPYLKKDLNSKDEIASMKLQEMESIFTDFGVKTAWTVPETLMIPENTMKQWILEDDFLKDYAFPLQETYRLQKHVLSEEKEQLLSYFSQYLGAPDDIYSELSISDMEWKTVTLSNGWKGPVTNGMYSKILSTNRNQEDRRLAFEALYEAYQKNKNTYGAIYRALLQRGVASSRARNYSSTLEKALEGKNIPKEVFLSLLNSALKNTAPLQRYIELRKKVLGLQEYHYYDNSISLLEYDKEFPYEEAKQLVIDSVLPLGKDYQEKLKTALSDGWLDVMEKENKRSGAYSINIYDVHPYMLLNYQGTLDDVFTLAHELGHTMHSILSTEHQPFATHSYTIFVAEVASTFNERLLLDSMLEKTKDPKERIVLLEQALGNIMGTYYIQTLFANYEYQAHQLVERGEAVTPDILSGIMETLFQQYFGDTLVLDDLQKIIWSRIPHFYNSPYYVYQYATSFAASANLYTQVKKDPSSVSKYLTLLQSGGNDYPMEQLKKAGADLSKVESFDAIAEEFNRLLDLLEKELERYQA</sequence>
<evidence type="ECO:0000313" key="5">
    <source>
        <dbReference type="Proteomes" id="UP000031184"/>
    </source>
</evidence>
<comment type="caution">
    <text evidence="4">The sequence shown here is derived from an EMBL/GenBank/DDBJ whole genome shotgun (WGS) entry which is preliminary data.</text>
</comment>
<dbReference type="Pfam" id="PF08439">
    <property type="entry name" value="Peptidase_M3_N"/>
    <property type="match status" value="1"/>
</dbReference>
<dbReference type="Gene3D" id="1.10.1370.20">
    <property type="entry name" value="Oligoendopeptidase f, C-terminal domain"/>
    <property type="match status" value="1"/>
</dbReference>
<dbReference type="SUPFAM" id="SSF55486">
    <property type="entry name" value="Metalloproteases ('zincins'), catalytic domain"/>
    <property type="match status" value="1"/>
</dbReference>
<dbReference type="Gene3D" id="1.10.287.830">
    <property type="entry name" value="putative peptidase helix hairpin domain like"/>
    <property type="match status" value="1"/>
</dbReference>
<proteinExistence type="inferred from homology"/>
<dbReference type="Gene3D" id="1.20.140.70">
    <property type="entry name" value="Oligopeptidase f, N-terminal domain"/>
    <property type="match status" value="1"/>
</dbReference>
<dbReference type="Pfam" id="PF01432">
    <property type="entry name" value="Peptidase_M3"/>
    <property type="match status" value="1"/>
</dbReference>
<keyword evidence="1" id="KW-0862">Zinc</keyword>
<comment type="cofactor">
    <cofactor evidence="1">
        <name>Zn(2+)</name>
        <dbReference type="ChEBI" id="CHEBI:29105"/>
    </cofactor>
    <text evidence="1">Binds 1 zinc ion.</text>
</comment>
<evidence type="ECO:0000313" key="4">
    <source>
        <dbReference type="EMBL" id="KID48834.1"/>
    </source>
</evidence>
<keyword evidence="1" id="KW-0479">Metal-binding</keyword>
<name>A0A017H575_9FUSO</name>
<reference evidence="4 5" key="1">
    <citation type="submission" date="2013-08" db="EMBL/GenBank/DDBJ databases">
        <title>An opportunistic ruminal bacterium that causes liver abscesses in cattle.</title>
        <authorList>
            <person name="Benahmed F.H."/>
            <person name="Rasmussen M."/>
            <person name="Harbottle H."/>
            <person name="Soppet D."/>
            <person name="Nagaraja T.G."/>
            <person name="Davidson M."/>
        </authorList>
    </citation>
    <scope>NUCLEOTIDE SEQUENCE [LARGE SCALE GENOMIC DNA]</scope>
    <source>
        <strain evidence="4 5">B35</strain>
    </source>
</reference>
<dbReference type="RefSeq" id="WP_039122205.1">
    <property type="nucleotide sequence ID" value="NZ_AOJP01000004.1"/>
</dbReference>